<gene>
    <name evidence="1" type="ORF">A9K55_005424</name>
</gene>
<accession>A0A2H4SDK6</accession>
<evidence type="ECO:0000313" key="1">
    <source>
        <dbReference type="EMBL" id="ATY61167.1"/>
    </source>
</evidence>
<name>A0A2H4SDK6_CORMI</name>
<dbReference type="AlphaFoldDB" id="A0A2H4SDK6"/>
<dbReference type="VEuPathDB" id="FungiDB:A9K55_005424"/>
<dbReference type="Proteomes" id="UP000323067">
    <property type="component" value="Chromosome vi"/>
</dbReference>
<protein>
    <submittedName>
        <fullName evidence="1">Ankyrin repeat</fullName>
    </submittedName>
</protein>
<dbReference type="EMBL" id="CP023323">
    <property type="protein sequence ID" value="ATY61167.1"/>
    <property type="molecule type" value="Genomic_DNA"/>
</dbReference>
<dbReference type="VEuPathDB" id="FungiDB:CCM_03573"/>
<reference evidence="1 2" key="1">
    <citation type="journal article" date="2017" name="BMC Genomics">
        <title>Chromosome level assembly and secondary metabolite potential of the parasitic fungus Cordyceps militaris.</title>
        <authorList>
            <person name="Kramer G.J."/>
            <person name="Nodwell J.R."/>
        </authorList>
    </citation>
    <scope>NUCLEOTIDE SEQUENCE [LARGE SCALE GENOMIC DNA]</scope>
    <source>
        <strain evidence="1 2">ATCC 34164</strain>
    </source>
</reference>
<evidence type="ECO:0000313" key="2">
    <source>
        <dbReference type="Proteomes" id="UP000323067"/>
    </source>
</evidence>
<proteinExistence type="predicted"/>
<sequence>MHAIHHDHGPLERRPNTLQEYAIAPLVEPNGTSKITITTTTATNCAAALVVTNHRKIIEATTRPLNQVVQSSLTLSALKDFCNRDDAGFRSKQAGRLQQPDASQPQEPIDVLLDAGADLRNGDTEVPTSPIAKNRFQPVRRDLTALLHSAVGFKSEVVDTYPEYGVAYLHQTELDSFLAGACADLDDTT</sequence>
<organism evidence="1 2">
    <name type="scientific">Cordyceps militaris</name>
    <name type="common">Caterpillar fungus</name>
    <name type="synonym">Clavaria militaris</name>
    <dbReference type="NCBI Taxonomy" id="73501"/>
    <lineage>
        <taxon>Eukaryota</taxon>
        <taxon>Fungi</taxon>
        <taxon>Dikarya</taxon>
        <taxon>Ascomycota</taxon>
        <taxon>Pezizomycotina</taxon>
        <taxon>Sordariomycetes</taxon>
        <taxon>Hypocreomycetidae</taxon>
        <taxon>Hypocreales</taxon>
        <taxon>Cordycipitaceae</taxon>
        <taxon>Cordyceps</taxon>
    </lineage>
</organism>